<keyword evidence="1" id="KW-0472">Membrane</keyword>
<proteinExistence type="predicted"/>
<accession>A0ABS9R0D5</accession>
<evidence type="ECO:0000313" key="2">
    <source>
        <dbReference type="EMBL" id="MCG9965460.1"/>
    </source>
</evidence>
<feature type="transmembrane region" description="Helical" evidence="1">
    <location>
        <begin position="25"/>
        <end position="50"/>
    </location>
</feature>
<dbReference type="RefSeq" id="WP_240131966.1">
    <property type="nucleotide sequence ID" value="NZ_JACSDI010000015.1"/>
</dbReference>
<dbReference type="Proteomes" id="UP000829384">
    <property type="component" value="Unassembled WGS sequence"/>
</dbReference>
<sequence>MSIQEQEIQSDTLILLEKFLAKGKWYFILVIGVLYWGSMTSLLVAGFQYFTSEIPFWQALKVALYIYPACGVLFGWTMWMQLNHRRDKLRGKSRP</sequence>
<name>A0ABS9R0D5_9GAMM</name>
<protein>
    <submittedName>
        <fullName evidence="2">Uncharacterized protein</fullName>
    </submittedName>
</protein>
<comment type="caution">
    <text evidence="2">The sequence shown here is derived from an EMBL/GenBank/DDBJ whole genome shotgun (WGS) entry which is preliminary data.</text>
</comment>
<feature type="transmembrane region" description="Helical" evidence="1">
    <location>
        <begin position="62"/>
        <end position="82"/>
    </location>
</feature>
<keyword evidence="3" id="KW-1185">Reference proteome</keyword>
<organism evidence="2 3">
    <name type="scientific">Shewanella cutis</name>
    <dbReference type="NCBI Taxonomy" id="2766780"/>
    <lineage>
        <taxon>Bacteria</taxon>
        <taxon>Pseudomonadati</taxon>
        <taxon>Pseudomonadota</taxon>
        <taxon>Gammaproteobacteria</taxon>
        <taxon>Alteromonadales</taxon>
        <taxon>Shewanellaceae</taxon>
        <taxon>Shewanella</taxon>
    </lineage>
</organism>
<evidence type="ECO:0000256" key="1">
    <source>
        <dbReference type="SAM" id="Phobius"/>
    </source>
</evidence>
<gene>
    <name evidence="2" type="ORF">H9J30_16265</name>
</gene>
<reference evidence="2 3" key="1">
    <citation type="submission" date="2020-08" db="EMBL/GenBank/DDBJ databases">
        <title>Whole genome sequence of Shewanella sp strain PS-2.</title>
        <authorList>
            <person name="Das S.K."/>
        </authorList>
    </citation>
    <scope>NUCLEOTIDE SEQUENCE [LARGE SCALE GENOMIC DNA]</scope>
    <source>
        <strain evidence="2 3">PS-2</strain>
    </source>
</reference>
<evidence type="ECO:0000313" key="3">
    <source>
        <dbReference type="Proteomes" id="UP000829384"/>
    </source>
</evidence>
<dbReference type="EMBL" id="JACSDI010000015">
    <property type="protein sequence ID" value="MCG9965460.1"/>
    <property type="molecule type" value="Genomic_DNA"/>
</dbReference>
<keyword evidence="1" id="KW-0812">Transmembrane</keyword>
<keyword evidence="1" id="KW-1133">Transmembrane helix</keyword>